<evidence type="ECO:0000313" key="2">
    <source>
        <dbReference type="Proteomes" id="UP000807469"/>
    </source>
</evidence>
<name>A0A9P6CVY7_9AGAR</name>
<evidence type="ECO:0000313" key="1">
    <source>
        <dbReference type="EMBL" id="KAF9482316.1"/>
    </source>
</evidence>
<dbReference type="EMBL" id="MU155167">
    <property type="protein sequence ID" value="KAF9482316.1"/>
    <property type="molecule type" value="Genomic_DNA"/>
</dbReference>
<keyword evidence="2" id="KW-1185">Reference proteome</keyword>
<reference evidence="1" key="1">
    <citation type="submission" date="2020-11" db="EMBL/GenBank/DDBJ databases">
        <authorList>
            <consortium name="DOE Joint Genome Institute"/>
            <person name="Ahrendt S."/>
            <person name="Riley R."/>
            <person name="Andreopoulos W."/>
            <person name="Labutti K."/>
            <person name="Pangilinan J."/>
            <person name="Ruiz-Duenas F.J."/>
            <person name="Barrasa J.M."/>
            <person name="Sanchez-Garcia M."/>
            <person name="Camarero S."/>
            <person name="Miyauchi S."/>
            <person name="Serrano A."/>
            <person name="Linde D."/>
            <person name="Babiker R."/>
            <person name="Drula E."/>
            <person name="Ayuso-Fernandez I."/>
            <person name="Pacheco R."/>
            <person name="Padilla G."/>
            <person name="Ferreira P."/>
            <person name="Barriuso J."/>
            <person name="Kellner H."/>
            <person name="Castanera R."/>
            <person name="Alfaro M."/>
            <person name="Ramirez L."/>
            <person name="Pisabarro A.G."/>
            <person name="Kuo A."/>
            <person name="Tritt A."/>
            <person name="Lipzen A."/>
            <person name="He G."/>
            <person name="Yan M."/>
            <person name="Ng V."/>
            <person name="Cullen D."/>
            <person name="Martin F."/>
            <person name="Rosso M.-N."/>
            <person name="Henrissat B."/>
            <person name="Hibbett D."/>
            <person name="Martinez A.T."/>
            <person name="Grigoriev I.V."/>
        </authorList>
    </citation>
    <scope>NUCLEOTIDE SEQUENCE</scope>
    <source>
        <strain evidence="1">CIRM-BRFM 674</strain>
    </source>
</reference>
<sequence length="158" mass="17869">MSHGVGRRRQSAQSGECHSFLAISNKEGESRLTRKAQVKSFASSQMTRQSQLFIPAGSRQLGYATSYKPPLARINAALVLVNNKSSEDSNGQIEVEIMLTGSDKMLVDSTATASSKVIERDNRHKQEAMHETRNIKRQWERSREHLLIVSVIRKRRFD</sequence>
<dbReference type="Proteomes" id="UP000807469">
    <property type="component" value="Unassembled WGS sequence"/>
</dbReference>
<protein>
    <submittedName>
        <fullName evidence="1">Uncharacterized protein</fullName>
    </submittedName>
</protein>
<gene>
    <name evidence="1" type="ORF">BDN70DRAFT_444340</name>
</gene>
<dbReference type="AlphaFoldDB" id="A0A9P6CVY7"/>
<comment type="caution">
    <text evidence="1">The sequence shown here is derived from an EMBL/GenBank/DDBJ whole genome shotgun (WGS) entry which is preliminary data.</text>
</comment>
<accession>A0A9P6CVY7</accession>
<organism evidence="1 2">
    <name type="scientific">Pholiota conissans</name>
    <dbReference type="NCBI Taxonomy" id="109636"/>
    <lineage>
        <taxon>Eukaryota</taxon>
        <taxon>Fungi</taxon>
        <taxon>Dikarya</taxon>
        <taxon>Basidiomycota</taxon>
        <taxon>Agaricomycotina</taxon>
        <taxon>Agaricomycetes</taxon>
        <taxon>Agaricomycetidae</taxon>
        <taxon>Agaricales</taxon>
        <taxon>Agaricineae</taxon>
        <taxon>Strophariaceae</taxon>
        <taxon>Pholiota</taxon>
    </lineage>
</organism>
<proteinExistence type="predicted"/>